<feature type="transmembrane region" description="Helical" evidence="10">
    <location>
        <begin position="208"/>
        <end position="233"/>
    </location>
</feature>
<keyword evidence="5" id="KW-1003">Cell membrane</keyword>
<dbReference type="EMBL" id="NIQC01000022">
    <property type="protein sequence ID" value="OWZ83284.1"/>
    <property type="molecule type" value="Genomic_DNA"/>
</dbReference>
<dbReference type="RefSeq" id="WP_089024031.1">
    <property type="nucleotide sequence ID" value="NZ_NIQC01000022.1"/>
</dbReference>
<evidence type="ECO:0000256" key="3">
    <source>
        <dbReference type="ARBA" id="ARBA00008483"/>
    </source>
</evidence>
<evidence type="ECO:0000256" key="1">
    <source>
        <dbReference type="ARBA" id="ARBA00004651"/>
    </source>
</evidence>
<feature type="transmembrane region" description="Helical" evidence="10">
    <location>
        <begin position="307"/>
        <end position="325"/>
    </location>
</feature>
<evidence type="ECO:0000256" key="6">
    <source>
        <dbReference type="ARBA" id="ARBA00022692"/>
    </source>
</evidence>
<dbReference type="GO" id="GO:0005886">
    <property type="term" value="C:plasma membrane"/>
    <property type="evidence" value="ECO:0007669"/>
    <property type="project" value="UniProtKB-SubCell"/>
</dbReference>
<feature type="transmembrane region" description="Helical" evidence="10">
    <location>
        <begin position="458"/>
        <end position="475"/>
    </location>
</feature>
<name>A0A226BY73_9FIRM</name>
<feature type="domain" description="NADH:quinone oxidoreductase/Mrp antiporter transmembrane" evidence="11">
    <location>
        <begin position="133"/>
        <end position="423"/>
    </location>
</feature>
<evidence type="ECO:0000313" key="14">
    <source>
        <dbReference type="Proteomes" id="UP000214588"/>
    </source>
</evidence>
<dbReference type="Pfam" id="PF00361">
    <property type="entry name" value="Proton_antipo_M"/>
    <property type="match status" value="1"/>
</dbReference>
<comment type="caution">
    <text evidence="13">The sequence shown here is derived from an EMBL/GenBank/DDBJ whole genome shotgun (WGS) entry which is preliminary data.</text>
</comment>
<comment type="similarity">
    <text evidence="4">Belongs to the complex I subunit 4 family.</text>
</comment>
<dbReference type="GO" id="GO:0008137">
    <property type="term" value="F:NADH dehydrogenase (ubiquinone) activity"/>
    <property type="evidence" value="ECO:0007669"/>
    <property type="project" value="InterPro"/>
</dbReference>
<dbReference type="InterPro" id="IPR010227">
    <property type="entry name" value="NADH_Q_OxRdtase_chainM/4"/>
</dbReference>
<proteinExistence type="inferred from homology"/>
<comment type="similarity">
    <text evidence="2">Belongs to the CPA3 antiporters (TC 2.A.63) subunit D family.</text>
</comment>
<reference evidence="13 14" key="1">
    <citation type="submission" date="2017-06" db="EMBL/GenBank/DDBJ databases">
        <title>Draft Genome Sequence of Natranaerobius trueperi halophilic, alkalithermophilic bacteria from soda lakes.</title>
        <authorList>
            <person name="Zhao B."/>
        </authorList>
    </citation>
    <scope>NUCLEOTIDE SEQUENCE [LARGE SCALE GENOMIC DNA]</scope>
    <source>
        <strain evidence="13 14">DSM 18760</strain>
    </source>
</reference>
<evidence type="ECO:0000256" key="7">
    <source>
        <dbReference type="ARBA" id="ARBA00022989"/>
    </source>
</evidence>
<evidence type="ECO:0000256" key="9">
    <source>
        <dbReference type="RuleBase" id="RU000320"/>
    </source>
</evidence>
<keyword evidence="7 10" id="KW-1133">Transmembrane helix</keyword>
<feature type="transmembrane region" description="Helical" evidence="10">
    <location>
        <begin position="139"/>
        <end position="157"/>
    </location>
</feature>
<evidence type="ECO:0000256" key="4">
    <source>
        <dbReference type="ARBA" id="ARBA00009025"/>
    </source>
</evidence>
<dbReference type="NCBIfam" id="TIGR01972">
    <property type="entry name" value="NDH_I_M"/>
    <property type="match status" value="1"/>
</dbReference>
<evidence type="ECO:0000259" key="11">
    <source>
        <dbReference type="Pfam" id="PF00361"/>
    </source>
</evidence>
<dbReference type="GO" id="GO:0042773">
    <property type="term" value="P:ATP synthesis coupled electron transport"/>
    <property type="evidence" value="ECO:0007669"/>
    <property type="project" value="InterPro"/>
</dbReference>
<sequence length="497" mass="54989">MSYSDIINFLPAWIFVFPFMMTFVIAFVERRSTFGRNVLSVITPIVTFVLVLAMYPTIMNGDTIYYQLANIVPPFGISFRVDALSFGLSLLSSFIWMLVSIYSLDYMKQEEHTDRYYPSLILTLSGCMGLFLAGDLFSLFIFFELMSLVSYLLIIHSETKEALKAGYKYLIVTIMGGLFLFFGIIMTFELTQTISLNQMAIIDTPSMLAFAAFISYVIGFGMKAGMFPLHVWLPEAHPVAPSPASALLSGIMIKTGAYGLIRVIFHVFDYQMILDSGWNWILAVVAVITIFLGSAVAITQENLKRRLAYSSIGQMGYILLGLAILTETAMIGDIFHIFSHAFMKSTLFLAAGAMIKKTGKNKISDFSGIGYKMPLTMISFTIAALAMIGIPPLNGFISKWSLSLGALEAGQPYYVLVLLLSSLMNSVYYLPIINIAFFGKEKKDTAVKSKSSEVPMTMVLPVVILGFGCLILSLFPTNLPYELSQLAAKALINGTPF</sequence>
<feature type="transmembrane region" description="Helical" evidence="10">
    <location>
        <begin position="38"/>
        <end position="58"/>
    </location>
</feature>
<feature type="transmembrane region" description="Helical" evidence="10">
    <location>
        <begin position="116"/>
        <end position="133"/>
    </location>
</feature>
<dbReference type="PANTHER" id="PTHR42703">
    <property type="entry name" value="NADH DEHYDROGENASE"/>
    <property type="match status" value="1"/>
</dbReference>
<evidence type="ECO:0008006" key="15">
    <source>
        <dbReference type="Google" id="ProtNLM"/>
    </source>
</evidence>
<dbReference type="Pfam" id="PF00662">
    <property type="entry name" value="Proton_antipo_N"/>
    <property type="match status" value="1"/>
</dbReference>
<protein>
    <recommendedName>
        <fullName evidence="15">Cation:proton antiporter</fullName>
    </recommendedName>
</protein>
<comment type="similarity">
    <text evidence="3">Belongs to the CPA3 antiporters (TC 2.A.63) subunit A family.</text>
</comment>
<keyword evidence="8 10" id="KW-0472">Membrane</keyword>
<dbReference type="OrthoDB" id="9807568at2"/>
<comment type="subcellular location">
    <subcellularLocation>
        <location evidence="1">Cell membrane</location>
        <topology evidence="1">Multi-pass membrane protein</topology>
    </subcellularLocation>
    <subcellularLocation>
        <location evidence="9">Membrane</location>
        <topology evidence="9">Multi-pass membrane protein</topology>
    </subcellularLocation>
</comment>
<dbReference type="InterPro" id="IPR050586">
    <property type="entry name" value="CPA3_Na-H_Antiporter_D"/>
</dbReference>
<dbReference type="AlphaFoldDB" id="A0A226BY73"/>
<feature type="transmembrane region" description="Helical" evidence="10">
    <location>
        <begin position="337"/>
        <end position="355"/>
    </location>
</feature>
<feature type="transmembrane region" description="Helical" evidence="10">
    <location>
        <begin position="6"/>
        <end position="26"/>
    </location>
</feature>
<accession>A0A226BY73</accession>
<dbReference type="Proteomes" id="UP000214588">
    <property type="component" value="Unassembled WGS sequence"/>
</dbReference>
<dbReference type="InterPro" id="IPR001750">
    <property type="entry name" value="ND/Mrp_TM"/>
</dbReference>
<dbReference type="InterPro" id="IPR003918">
    <property type="entry name" value="NADH_UbQ_OxRdtase"/>
</dbReference>
<feature type="transmembrane region" description="Helical" evidence="10">
    <location>
        <begin position="169"/>
        <end position="188"/>
    </location>
</feature>
<evidence type="ECO:0000259" key="12">
    <source>
        <dbReference type="Pfam" id="PF00662"/>
    </source>
</evidence>
<feature type="domain" description="NADH-Ubiquinone oxidoreductase (complex I) chain 5 N-terminal" evidence="12">
    <location>
        <begin position="76"/>
        <end position="117"/>
    </location>
</feature>
<organism evidence="13 14">
    <name type="scientific">Natranaerobius trueperi</name>
    <dbReference type="NCBI Taxonomy" id="759412"/>
    <lineage>
        <taxon>Bacteria</taxon>
        <taxon>Bacillati</taxon>
        <taxon>Bacillota</taxon>
        <taxon>Clostridia</taxon>
        <taxon>Natranaerobiales</taxon>
        <taxon>Natranaerobiaceae</taxon>
        <taxon>Natranaerobius</taxon>
    </lineage>
</organism>
<gene>
    <name evidence="13" type="ORF">CDO51_09500</name>
</gene>
<feature type="transmembrane region" description="Helical" evidence="10">
    <location>
        <begin position="277"/>
        <end position="298"/>
    </location>
</feature>
<feature type="transmembrane region" description="Helical" evidence="10">
    <location>
        <begin position="375"/>
        <end position="393"/>
    </location>
</feature>
<evidence type="ECO:0000256" key="10">
    <source>
        <dbReference type="SAM" id="Phobius"/>
    </source>
</evidence>
<feature type="transmembrane region" description="Helical" evidence="10">
    <location>
        <begin position="245"/>
        <end position="265"/>
    </location>
</feature>
<dbReference type="PANTHER" id="PTHR42703:SF1">
    <property type="entry name" value="NA(+)_H(+) ANTIPORTER SUBUNIT D1"/>
    <property type="match status" value="1"/>
</dbReference>
<feature type="transmembrane region" description="Helical" evidence="10">
    <location>
        <begin position="413"/>
        <end position="437"/>
    </location>
</feature>
<feature type="transmembrane region" description="Helical" evidence="10">
    <location>
        <begin position="83"/>
        <end position="104"/>
    </location>
</feature>
<evidence type="ECO:0000256" key="2">
    <source>
        <dbReference type="ARBA" id="ARBA00005346"/>
    </source>
</evidence>
<dbReference type="PRINTS" id="PR01437">
    <property type="entry name" value="NUOXDRDTASE4"/>
</dbReference>
<evidence type="ECO:0000313" key="13">
    <source>
        <dbReference type="EMBL" id="OWZ83284.1"/>
    </source>
</evidence>
<keyword evidence="6 9" id="KW-0812">Transmembrane</keyword>
<evidence type="ECO:0000256" key="5">
    <source>
        <dbReference type="ARBA" id="ARBA00022475"/>
    </source>
</evidence>
<dbReference type="InterPro" id="IPR001516">
    <property type="entry name" value="Proton_antipo_N"/>
</dbReference>
<keyword evidence="14" id="KW-1185">Reference proteome</keyword>
<evidence type="ECO:0000256" key="8">
    <source>
        <dbReference type="ARBA" id="ARBA00023136"/>
    </source>
</evidence>